<gene>
    <name evidence="11" type="ORF">TCAL_14588</name>
</gene>
<sequence length="214" mass="24822">MMATPSAPRPEWMEEVRIYRNPREREKYDNQAELFAVINTLQHLEKAYIKDCAPAKEYTSHCSKLLVQYKAAFKQVQSDEFPTVEDLMRKYRMDCKLALERIRADRPITIKDDKGNTSKLIAASVAGFITVMDKLRLDIRSMDELFPDVKDLAENLSRLSLLPSDYEGRKKIEKWLTTLNTMEASDELTDTQARQMVFDLESSYSELNEVLHSS</sequence>
<dbReference type="Gene3D" id="1.20.120.1130">
    <property type="match status" value="1"/>
</dbReference>
<dbReference type="PIRSF" id="PIRSF017535">
    <property type="entry name" value="VPS28"/>
    <property type="match status" value="1"/>
</dbReference>
<evidence type="ECO:0000259" key="10">
    <source>
        <dbReference type="PROSITE" id="PS51313"/>
    </source>
</evidence>
<dbReference type="InterPro" id="IPR038358">
    <property type="entry name" value="VPS28_N_sf"/>
</dbReference>
<dbReference type="PROSITE" id="PS51310">
    <property type="entry name" value="VPS28_C"/>
    <property type="match status" value="1"/>
</dbReference>
<evidence type="ECO:0000313" key="12">
    <source>
        <dbReference type="Proteomes" id="UP000318571"/>
    </source>
</evidence>
<proteinExistence type="inferred from homology"/>
<evidence type="ECO:0000256" key="7">
    <source>
        <dbReference type="PIRNR" id="PIRNR017535"/>
    </source>
</evidence>
<comment type="similarity">
    <text evidence="7 8">Belongs to the VPS28 family.</text>
</comment>
<evidence type="ECO:0000256" key="8">
    <source>
        <dbReference type="PROSITE-ProRule" id="PRU00642"/>
    </source>
</evidence>
<dbReference type="EMBL" id="VCGU01000005">
    <property type="protein sequence ID" value="TRY74895.1"/>
    <property type="molecule type" value="Genomic_DNA"/>
</dbReference>
<keyword evidence="12" id="KW-1185">Reference proteome</keyword>
<dbReference type="GO" id="GO:0044877">
    <property type="term" value="F:protein-containing complex binding"/>
    <property type="evidence" value="ECO:0007669"/>
    <property type="project" value="TreeGrafter"/>
</dbReference>
<dbReference type="STRING" id="6832.A0A553PB28"/>
<dbReference type="OMA" id="CDEFPTV"/>
<name>A0A553PB28_TIGCA</name>
<dbReference type="PROSITE" id="PS51313">
    <property type="entry name" value="VPS28_N"/>
    <property type="match status" value="1"/>
</dbReference>
<comment type="subunit">
    <text evidence="6">Component of the ESCRT-I complex (endosomal sorting complex required for transport I).</text>
</comment>
<dbReference type="OrthoDB" id="2671at2759"/>
<comment type="caution">
    <text evidence="11">The sequence shown here is derived from an EMBL/GenBank/DDBJ whole genome shotgun (WGS) entry which is preliminary data.</text>
</comment>
<dbReference type="PANTHER" id="PTHR12937">
    <property type="entry name" value="VACUOLAR PROTEIN SORTING 28, ISOFORM 2 VPS28"/>
    <property type="match status" value="1"/>
</dbReference>
<accession>A0A553PB28</accession>
<dbReference type="InterPro" id="IPR017899">
    <property type="entry name" value="VPS28_C"/>
</dbReference>
<evidence type="ECO:0000256" key="2">
    <source>
        <dbReference type="ARBA" id="ARBA00022448"/>
    </source>
</evidence>
<keyword evidence="2 7" id="KW-0813">Transport</keyword>
<dbReference type="Proteomes" id="UP000318571">
    <property type="component" value="Chromosome 2"/>
</dbReference>
<comment type="function">
    <text evidence="7">Component of the ESCRT-I complex (endosomal sorting complex required for transport I), a regulator of vesicular trafficking process.</text>
</comment>
<dbReference type="GO" id="GO:0043328">
    <property type="term" value="P:protein transport to vacuole involved in ubiquitin-dependent protein catabolic process via the multivesicular body sorting pathway"/>
    <property type="evidence" value="ECO:0007669"/>
    <property type="project" value="TreeGrafter"/>
</dbReference>
<dbReference type="AlphaFoldDB" id="A0A553PB28"/>
<evidence type="ECO:0000256" key="6">
    <source>
        <dbReference type="ARBA" id="ARBA00066174"/>
    </source>
</evidence>
<evidence type="ECO:0000256" key="3">
    <source>
        <dbReference type="ARBA" id="ARBA00022753"/>
    </source>
</evidence>
<reference evidence="11 12" key="1">
    <citation type="journal article" date="2018" name="Nat. Ecol. Evol.">
        <title>Genomic signatures of mitonuclear coevolution across populations of Tigriopus californicus.</title>
        <authorList>
            <person name="Barreto F.S."/>
            <person name="Watson E.T."/>
            <person name="Lima T.G."/>
            <person name="Willett C.S."/>
            <person name="Edmands S."/>
            <person name="Li W."/>
            <person name="Burton R.S."/>
        </authorList>
    </citation>
    <scope>NUCLEOTIDE SEQUENCE [LARGE SCALE GENOMIC DNA]</scope>
    <source>
        <strain evidence="11 12">San Diego</strain>
    </source>
</reference>
<dbReference type="InterPro" id="IPR037206">
    <property type="entry name" value="VPS28_C_sf"/>
</dbReference>
<dbReference type="InterPro" id="IPR037202">
    <property type="entry name" value="ESCRT_assembly_dom"/>
</dbReference>
<dbReference type="SUPFAM" id="SSF140111">
    <property type="entry name" value="Endosomal sorting complex assembly domain"/>
    <property type="match status" value="1"/>
</dbReference>
<dbReference type="GO" id="GO:0000813">
    <property type="term" value="C:ESCRT I complex"/>
    <property type="evidence" value="ECO:0007669"/>
    <property type="project" value="UniProtKB-UniRule"/>
</dbReference>
<keyword evidence="3 7" id="KW-0967">Endosome</keyword>
<keyword evidence="4 7" id="KW-0653">Protein transport</keyword>
<organism evidence="11 12">
    <name type="scientific">Tigriopus californicus</name>
    <name type="common">Marine copepod</name>
    <dbReference type="NCBI Taxonomy" id="6832"/>
    <lineage>
        <taxon>Eukaryota</taxon>
        <taxon>Metazoa</taxon>
        <taxon>Ecdysozoa</taxon>
        <taxon>Arthropoda</taxon>
        <taxon>Crustacea</taxon>
        <taxon>Multicrustacea</taxon>
        <taxon>Hexanauplia</taxon>
        <taxon>Copepoda</taxon>
        <taxon>Harpacticoida</taxon>
        <taxon>Harpacticidae</taxon>
        <taxon>Tigriopus</taxon>
    </lineage>
</organism>
<feature type="domain" description="VPS28 N-terminal" evidence="10">
    <location>
        <begin position="5"/>
        <end position="112"/>
    </location>
</feature>
<dbReference type="FunFam" id="1.20.1440.200:FF:000001">
    <property type="entry name" value="Vacuolar protein sorting-associated protein 28 homolog"/>
    <property type="match status" value="1"/>
</dbReference>
<protein>
    <recommendedName>
        <fullName evidence="7">Vacuolar protein sorting-associated protein 28 homolog</fullName>
    </recommendedName>
</protein>
<dbReference type="InterPro" id="IPR007143">
    <property type="entry name" value="Vps28"/>
</dbReference>
<comment type="subcellular location">
    <subcellularLocation>
        <location evidence="1">Endosome</location>
    </subcellularLocation>
</comment>
<evidence type="ECO:0000256" key="1">
    <source>
        <dbReference type="ARBA" id="ARBA00004177"/>
    </source>
</evidence>
<feature type="domain" description="VPS28 C-terminal" evidence="9">
    <location>
        <begin position="116"/>
        <end position="212"/>
    </location>
</feature>
<evidence type="ECO:0000259" key="9">
    <source>
        <dbReference type="PROSITE" id="PS51310"/>
    </source>
</evidence>
<dbReference type="SUPFAM" id="SSF140427">
    <property type="entry name" value="VPS28 C-terminal domain-like"/>
    <property type="match status" value="1"/>
</dbReference>
<dbReference type="FunFam" id="1.20.120.1130:FF:000001">
    <property type="entry name" value="Vacuolar protein sorting-associated protein 28 homolog"/>
    <property type="match status" value="1"/>
</dbReference>
<dbReference type="PANTHER" id="PTHR12937:SF0">
    <property type="entry name" value="VACUOLAR PROTEIN SORTING-ASSOCIATED PROTEIN 28 HOMOLOG"/>
    <property type="match status" value="1"/>
</dbReference>
<evidence type="ECO:0000256" key="4">
    <source>
        <dbReference type="ARBA" id="ARBA00022927"/>
    </source>
</evidence>
<dbReference type="Gene3D" id="1.20.1440.200">
    <property type="match status" value="1"/>
</dbReference>
<comment type="function">
    <text evidence="5">Component of the ESCRT-I complex, a regulator of vesicular trafficking process.</text>
</comment>
<evidence type="ECO:0000256" key="5">
    <source>
        <dbReference type="ARBA" id="ARBA00056039"/>
    </source>
</evidence>
<dbReference type="Pfam" id="PF03997">
    <property type="entry name" value="VPS28"/>
    <property type="match status" value="1"/>
</dbReference>
<dbReference type="InterPro" id="IPR017898">
    <property type="entry name" value="VPS28_N"/>
</dbReference>
<evidence type="ECO:0000313" key="11">
    <source>
        <dbReference type="EMBL" id="TRY74895.1"/>
    </source>
</evidence>